<evidence type="ECO:0000256" key="4">
    <source>
        <dbReference type="ARBA" id="ARBA00022989"/>
    </source>
</evidence>
<keyword evidence="5 6" id="KW-0472">Membrane</keyword>
<evidence type="ECO:0000256" key="2">
    <source>
        <dbReference type="ARBA" id="ARBA00022475"/>
    </source>
</evidence>
<reference evidence="8 9" key="1">
    <citation type="journal article" date="2012" name="J. Bacteriol.">
        <title>Complete Genome Sequence of Flavobacterium indicum GPSTA100-9T, Isolated from Warm Spring Water.</title>
        <authorList>
            <person name="Barbier P."/>
            <person name="Houel A."/>
            <person name="Loux V."/>
            <person name="Poulain J."/>
            <person name="Bernardet J.F."/>
            <person name="Touchon M."/>
            <person name="Duchaud E."/>
        </authorList>
    </citation>
    <scope>NUCLEOTIDE SEQUENCE [LARGE SCALE GENOMIC DNA]</scope>
    <source>
        <strain evidence="9">DSM 17447 / CIP 109464 / GPTSA100-9</strain>
    </source>
</reference>
<gene>
    <name evidence="8" type="ordered locus">KQS_11090</name>
</gene>
<dbReference type="GO" id="GO:0005886">
    <property type="term" value="C:plasma membrane"/>
    <property type="evidence" value="ECO:0007669"/>
    <property type="project" value="UniProtKB-SubCell"/>
</dbReference>
<proteinExistence type="predicted"/>
<evidence type="ECO:0000256" key="3">
    <source>
        <dbReference type="ARBA" id="ARBA00022692"/>
    </source>
</evidence>
<dbReference type="HOGENOM" id="CLU_2329597_0_0_10"/>
<dbReference type="OrthoDB" id="1495710at2"/>
<keyword evidence="3 6" id="KW-0812">Transmembrane</keyword>
<dbReference type="AlphaFoldDB" id="H8XPS4"/>
<evidence type="ECO:0000259" key="7">
    <source>
        <dbReference type="Pfam" id="PF13396"/>
    </source>
</evidence>
<keyword evidence="4 6" id="KW-1133">Transmembrane helix</keyword>
<feature type="transmembrane region" description="Helical" evidence="6">
    <location>
        <begin position="33"/>
        <end position="53"/>
    </location>
</feature>
<keyword evidence="9" id="KW-1185">Reference proteome</keyword>
<comment type="subcellular location">
    <subcellularLocation>
        <location evidence="1">Cell membrane</location>
        <topology evidence="1">Multi-pass membrane protein</topology>
    </subcellularLocation>
</comment>
<accession>H8XPS4</accession>
<dbReference type="InterPro" id="IPR027379">
    <property type="entry name" value="CLS_N"/>
</dbReference>
<feature type="transmembrane region" description="Helical" evidence="6">
    <location>
        <begin position="65"/>
        <end position="84"/>
    </location>
</feature>
<dbReference type="EMBL" id="HE774682">
    <property type="protein sequence ID" value="CCG54140.1"/>
    <property type="molecule type" value="Genomic_DNA"/>
</dbReference>
<evidence type="ECO:0000256" key="1">
    <source>
        <dbReference type="ARBA" id="ARBA00004651"/>
    </source>
</evidence>
<dbReference type="Pfam" id="PF13396">
    <property type="entry name" value="PLDc_N"/>
    <property type="match status" value="1"/>
</dbReference>
<sequence>MKFDIVKTSFWLTFALSLTGALLKLQKLEFSGVFMTLGILALITFIVSCLLEINESKTIDSTERFMWTIGFVFFWFITAIVYIISGRKRILKQTNIKN</sequence>
<reference evidence="9" key="2">
    <citation type="submission" date="2012-03" db="EMBL/GenBank/DDBJ databases">
        <title>Complete genome sequence of Flavobacterium indicum GPTSA100-9T, isolated from warm spring water.</title>
        <authorList>
            <person name="Barbier P."/>
            <person name="Houel A."/>
            <person name="Loux V."/>
            <person name="Poulain J."/>
            <person name="Bernardet J.-F."/>
            <person name="Touchon M."/>
            <person name="Duchaud E."/>
        </authorList>
    </citation>
    <scope>NUCLEOTIDE SEQUENCE [LARGE SCALE GENOMIC DNA]</scope>
    <source>
        <strain evidence="9">DSM 17447 / CIP 109464 / GPTSA100-9</strain>
    </source>
</reference>
<feature type="domain" description="Cardiolipin synthase N-terminal" evidence="7">
    <location>
        <begin position="42"/>
        <end position="87"/>
    </location>
</feature>
<organism evidence="8 9">
    <name type="scientific">Flavobacterium indicum (strain DSM 17447 / CIP 109464 / GPTSA100-9)</name>
    <dbReference type="NCBI Taxonomy" id="1094466"/>
    <lineage>
        <taxon>Bacteria</taxon>
        <taxon>Pseudomonadati</taxon>
        <taxon>Bacteroidota</taxon>
        <taxon>Flavobacteriia</taxon>
        <taxon>Flavobacteriales</taxon>
        <taxon>Flavobacteriaceae</taxon>
        <taxon>Flavobacterium</taxon>
    </lineage>
</organism>
<evidence type="ECO:0000313" key="8">
    <source>
        <dbReference type="EMBL" id="CCG54140.1"/>
    </source>
</evidence>
<protein>
    <submittedName>
        <fullName evidence="8">Hypothetical transmembrane protein</fullName>
    </submittedName>
</protein>
<evidence type="ECO:0000256" key="6">
    <source>
        <dbReference type="SAM" id="Phobius"/>
    </source>
</evidence>
<dbReference type="RefSeq" id="WP_014389258.1">
    <property type="nucleotide sequence ID" value="NC_017025.1"/>
</dbReference>
<evidence type="ECO:0000256" key="5">
    <source>
        <dbReference type="ARBA" id="ARBA00023136"/>
    </source>
</evidence>
<dbReference type="KEGG" id="fin:KQS_11090"/>
<name>H8XPS4_FLAIG</name>
<keyword evidence="2" id="KW-1003">Cell membrane</keyword>
<dbReference type="eggNOG" id="ENOG502ZYN1">
    <property type="taxonomic scope" value="Bacteria"/>
</dbReference>
<dbReference type="Proteomes" id="UP000007599">
    <property type="component" value="Chromosome I"/>
</dbReference>
<evidence type="ECO:0000313" key="9">
    <source>
        <dbReference type="Proteomes" id="UP000007599"/>
    </source>
</evidence>
<dbReference type="STRING" id="1094466.KQS_11090"/>